<dbReference type="OrthoDB" id="2363873at2759"/>
<dbReference type="Pfam" id="PF03403">
    <property type="entry name" value="PAF-AH_p_II"/>
    <property type="match status" value="1"/>
</dbReference>
<evidence type="ECO:0000313" key="2">
    <source>
        <dbReference type="EMBL" id="RKP27452.1"/>
    </source>
</evidence>
<name>A0A4P9Z5T6_9FUNG</name>
<sequence>MMLWNRRQRKEGGSGNGNDAPTLQQGIYGPSWLFTIRDSGHQNQSDFPILFQRLMRHVPNFGGKCNPVDALLLNNRICLEFIRQMLLDPNKPSAPLSIPADDNVLTGDLTKHPPLLLLHRLDGTVSQGEKDILADDSTTADPEAQSRNVTAIVRTTSPSTAPSS</sequence>
<dbReference type="Proteomes" id="UP000278143">
    <property type="component" value="Unassembled WGS sequence"/>
</dbReference>
<feature type="region of interest" description="Disordered" evidence="1">
    <location>
        <begin position="1"/>
        <end position="24"/>
    </location>
</feature>
<dbReference type="EMBL" id="KZ989203">
    <property type="protein sequence ID" value="RKP27452.1"/>
    <property type="molecule type" value="Genomic_DNA"/>
</dbReference>
<keyword evidence="3" id="KW-1185">Reference proteome</keyword>
<organism evidence="2 3">
    <name type="scientific">Syncephalis pseudoplumigaleata</name>
    <dbReference type="NCBI Taxonomy" id="1712513"/>
    <lineage>
        <taxon>Eukaryota</taxon>
        <taxon>Fungi</taxon>
        <taxon>Fungi incertae sedis</taxon>
        <taxon>Zoopagomycota</taxon>
        <taxon>Zoopagomycotina</taxon>
        <taxon>Zoopagomycetes</taxon>
        <taxon>Zoopagales</taxon>
        <taxon>Piptocephalidaceae</taxon>
        <taxon>Syncephalis</taxon>
    </lineage>
</organism>
<dbReference type="AlphaFoldDB" id="A0A4P9Z5T6"/>
<evidence type="ECO:0000256" key="1">
    <source>
        <dbReference type="SAM" id="MobiDB-lite"/>
    </source>
</evidence>
<dbReference type="InterPro" id="IPR029058">
    <property type="entry name" value="AB_hydrolase_fold"/>
</dbReference>
<reference evidence="3" key="1">
    <citation type="journal article" date="2018" name="Nat. Microbiol.">
        <title>Leveraging single-cell genomics to expand the fungal tree of life.</title>
        <authorList>
            <person name="Ahrendt S.R."/>
            <person name="Quandt C.A."/>
            <person name="Ciobanu D."/>
            <person name="Clum A."/>
            <person name="Salamov A."/>
            <person name="Andreopoulos B."/>
            <person name="Cheng J.F."/>
            <person name="Woyke T."/>
            <person name="Pelin A."/>
            <person name="Henrissat B."/>
            <person name="Reynolds N.K."/>
            <person name="Benny G.L."/>
            <person name="Smith M.E."/>
            <person name="James T.Y."/>
            <person name="Grigoriev I.V."/>
        </authorList>
    </citation>
    <scope>NUCLEOTIDE SEQUENCE [LARGE SCALE GENOMIC DNA]</scope>
    <source>
        <strain evidence="3">Benny S71-1</strain>
    </source>
</reference>
<feature type="compositionally biased region" description="Polar residues" evidence="1">
    <location>
        <begin position="136"/>
        <end position="164"/>
    </location>
</feature>
<dbReference type="Gene3D" id="3.40.50.1820">
    <property type="entry name" value="alpha/beta hydrolase"/>
    <property type="match status" value="1"/>
</dbReference>
<proteinExistence type="predicted"/>
<accession>A0A4P9Z5T6</accession>
<protein>
    <submittedName>
        <fullName evidence="2">Uncharacterized protein</fullName>
    </submittedName>
</protein>
<evidence type="ECO:0000313" key="3">
    <source>
        <dbReference type="Proteomes" id="UP000278143"/>
    </source>
</evidence>
<feature type="region of interest" description="Disordered" evidence="1">
    <location>
        <begin position="134"/>
        <end position="164"/>
    </location>
</feature>
<gene>
    <name evidence="2" type="ORF">SYNPS1DRAFT_26884</name>
</gene>